<feature type="domain" description="Reverse transcriptase" evidence="5">
    <location>
        <begin position="356"/>
        <end position="461"/>
    </location>
</feature>
<name>A0A8B7NM62_HYAAZ</name>
<evidence type="ECO:0000259" key="5">
    <source>
        <dbReference type="PROSITE" id="PS50878"/>
    </source>
</evidence>
<dbReference type="Gene3D" id="3.30.70.270">
    <property type="match status" value="1"/>
</dbReference>
<dbReference type="Proteomes" id="UP000694843">
    <property type="component" value="Unplaced"/>
</dbReference>
<dbReference type="PROSITE" id="PS50878">
    <property type="entry name" value="RT_POL"/>
    <property type="match status" value="1"/>
</dbReference>
<dbReference type="OMA" id="ANITNDC"/>
<dbReference type="PANTHER" id="PTHR37984">
    <property type="entry name" value="PROTEIN CBG26694"/>
    <property type="match status" value="1"/>
</dbReference>
<reference evidence="7" key="1">
    <citation type="submission" date="2025-08" db="UniProtKB">
        <authorList>
            <consortium name="RefSeq"/>
        </authorList>
    </citation>
    <scope>IDENTIFICATION</scope>
</reference>
<sequence length="461" mass="50182">MPGSSGTLDGAAQIVVSAESIALPLMPGKLVNLVGGSDLLLRVMVQINNKEVLAVIDSGAIASLMSLELAQSLNLSISSDECIFSVIGDKSVSSLGKVECSLSIHGVPMADNTFCVFPTVISNRIPLLLGVDFLQNNGIELCIKKRLIVKHCTTGGTAEIYLDDLGHSRQVMLVGLKCFANSDVHVEPGKVEAVPLDCPLPNIEPDHMLFYSDDAIDHSLSNDIRGFSGIAGPNTRHVLMTTGGSALTIKKGQFIGTVSTVVQLPSDQTAQPNGIDIEELKSQVNIAVLNSDQQSQVFSMLCKFGSVFSGGDTDIGLACVTEHNIKLTNDTPIFQRPRRFPPPIADEIERQCHELNSLDIIEPSNSPWSSPVVPVRKKDGSIRMCIDYRQLNRVTVPDKFPVPNLADSIFGLHGTKFFTRLDLVRGYYQIPIDEQSRPFTAFSTPRNHWQFKRLSFGLRNA</sequence>
<organism evidence="6 7">
    <name type="scientific">Hyalella azteca</name>
    <name type="common">Amphipod</name>
    <dbReference type="NCBI Taxonomy" id="294128"/>
    <lineage>
        <taxon>Eukaryota</taxon>
        <taxon>Metazoa</taxon>
        <taxon>Ecdysozoa</taxon>
        <taxon>Arthropoda</taxon>
        <taxon>Crustacea</taxon>
        <taxon>Multicrustacea</taxon>
        <taxon>Malacostraca</taxon>
        <taxon>Eumalacostraca</taxon>
        <taxon>Peracarida</taxon>
        <taxon>Amphipoda</taxon>
        <taxon>Senticaudata</taxon>
        <taxon>Talitrida</taxon>
        <taxon>Talitroidea</taxon>
        <taxon>Hyalellidae</taxon>
        <taxon>Hyalella</taxon>
    </lineage>
</organism>
<feature type="non-terminal residue" evidence="7">
    <location>
        <position position="461"/>
    </location>
</feature>
<dbReference type="InterPro" id="IPR043502">
    <property type="entry name" value="DNA/RNA_pol_sf"/>
</dbReference>
<dbReference type="CDD" id="cd00303">
    <property type="entry name" value="retropepsin_like"/>
    <property type="match status" value="1"/>
</dbReference>
<proteinExistence type="predicted"/>
<dbReference type="AlphaFoldDB" id="A0A8B7NM62"/>
<dbReference type="InterPro" id="IPR021109">
    <property type="entry name" value="Peptidase_aspartic_dom_sf"/>
</dbReference>
<evidence type="ECO:0000256" key="2">
    <source>
        <dbReference type="ARBA" id="ARBA00022695"/>
    </source>
</evidence>
<keyword evidence="1" id="KW-0808">Transferase</keyword>
<evidence type="ECO:0000313" key="6">
    <source>
        <dbReference type="Proteomes" id="UP000694843"/>
    </source>
</evidence>
<dbReference type="SUPFAM" id="SSF50630">
    <property type="entry name" value="Acid proteases"/>
    <property type="match status" value="1"/>
</dbReference>
<dbReference type="Gene3D" id="2.40.70.10">
    <property type="entry name" value="Acid Proteases"/>
    <property type="match status" value="1"/>
</dbReference>
<dbReference type="InterPro" id="IPR000477">
    <property type="entry name" value="RT_dom"/>
</dbReference>
<dbReference type="Pfam" id="PF13975">
    <property type="entry name" value="gag-asp_proteas"/>
    <property type="match status" value="1"/>
</dbReference>
<gene>
    <name evidence="7" type="primary">LOC108671710</name>
</gene>
<evidence type="ECO:0000256" key="3">
    <source>
        <dbReference type="ARBA" id="ARBA00022722"/>
    </source>
</evidence>
<keyword evidence="2" id="KW-0548">Nucleotidyltransferase</keyword>
<keyword evidence="3" id="KW-0540">Nuclease</keyword>
<dbReference type="GeneID" id="108671710"/>
<dbReference type="GO" id="GO:0004519">
    <property type="term" value="F:endonuclease activity"/>
    <property type="evidence" value="ECO:0007669"/>
    <property type="project" value="UniProtKB-KW"/>
</dbReference>
<dbReference type="SUPFAM" id="SSF56672">
    <property type="entry name" value="DNA/RNA polymerases"/>
    <property type="match status" value="1"/>
</dbReference>
<evidence type="ECO:0000256" key="4">
    <source>
        <dbReference type="ARBA" id="ARBA00022759"/>
    </source>
</evidence>
<dbReference type="Pfam" id="PF00078">
    <property type="entry name" value="RVT_1"/>
    <property type="match status" value="1"/>
</dbReference>
<dbReference type="RefSeq" id="XP_018014769.1">
    <property type="nucleotide sequence ID" value="XM_018159280.1"/>
</dbReference>
<dbReference type="InterPro" id="IPR043128">
    <property type="entry name" value="Rev_trsase/Diguanyl_cyclase"/>
</dbReference>
<keyword evidence="4" id="KW-0378">Hydrolase</keyword>
<dbReference type="KEGG" id="hazt:108671710"/>
<keyword evidence="6" id="KW-1185">Reference proteome</keyword>
<dbReference type="CDD" id="cd01647">
    <property type="entry name" value="RT_LTR"/>
    <property type="match status" value="1"/>
</dbReference>
<dbReference type="GO" id="GO:0016779">
    <property type="term" value="F:nucleotidyltransferase activity"/>
    <property type="evidence" value="ECO:0007669"/>
    <property type="project" value="UniProtKB-KW"/>
</dbReference>
<protein>
    <submittedName>
        <fullName evidence="7">Uncharacterized protein LOC108671710</fullName>
    </submittedName>
</protein>
<dbReference type="PANTHER" id="PTHR37984:SF5">
    <property type="entry name" value="PROTEIN NYNRIN-LIKE"/>
    <property type="match status" value="1"/>
</dbReference>
<dbReference type="Gene3D" id="3.10.10.10">
    <property type="entry name" value="HIV Type 1 Reverse Transcriptase, subunit A, domain 1"/>
    <property type="match status" value="1"/>
</dbReference>
<dbReference type="InterPro" id="IPR050951">
    <property type="entry name" value="Retrovirus_Pol_polyprotein"/>
</dbReference>
<accession>A0A8B7NM62</accession>
<dbReference type="GO" id="GO:0071897">
    <property type="term" value="P:DNA biosynthetic process"/>
    <property type="evidence" value="ECO:0007669"/>
    <property type="project" value="UniProtKB-ARBA"/>
</dbReference>
<evidence type="ECO:0000256" key="1">
    <source>
        <dbReference type="ARBA" id="ARBA00022679"/>
    </source>
</evidence>
<evidence type="ECO:0000313" key="7">
    <source>
        <dbReference type="RefSeq" id="XP_018014769.1"/>
    </source>
</evidence>
<dbReference type="OrthoDB" id="6356350at2759"/>
<keyword evidence="4" id="KW-0255">Endonuclease</keyword>